<feature type="transmembrane region" description="Helical" evidence="1">
    <location>
        <begin position="21"/>
        <end position="45"/>
    </location>
</feature>
<dbReference type="PATRIC" id="fig|280505.15.peg.2653"/>
<name>A0A0S2ITF1_LEPBO</name>
<keyword evidence="1" id="KW-0472">Membrane</keyword>
<accession>A0A0S2ITF1</accession>
<protein>
    <submittedName>
        <fullName evidence="2">Uncharacterized protein</fullName>
    </submittedName>
</protein>
<gene>
    <name evidence="2" type="ORF">LBBP_02716</name>
</gene>
<evidence type="ECO:0000256" key="1">
    <source>
        <dbReference type="SAM" id="Phobius"/>
    </source>
</evidence>
<keyword evidence="1" id="KW-0812">Transmembrane</keyword>
<dbReference type="Proteomes" id="UP000058857">
    <property type="component" value="Chromosome 1"/>
</dbReference>
<organism evidence="2">
    <name type="scientific">Leptospira borgpetersenii serovar Ballum</name>
    <dbReference type="NCBI Taxonomy" id="280505"/>
    <lineage>
        <taxon>Bacteria</taxon>
        <taxon>Pseudomonadati</taxon>
        <taxon>Spirochaetota</taxon>
        <taxon>Spirochaetia</taxon>
        <taxon>Leptospirales</taxon>
        <taxon>Leptospiraceae</taxon>
        <taxon>Leptospira</taxon>
    </lineage>
</organism>
<dbReference type="AlphaFoldDB" id="A0A0S2ITF1"/>
<reference evidence="2 3" key="1">
    <citation type="journal article" date="2015" name="PLoS Negl. Trop. Dis.">
        <title>Distribution of Plasmids in Distinct Leptospira Pathogenic Species.</title>
        <authorList>
            <person name="Wang Y."/>
            <person name="Zhuang X."/>
            <person name="Zhong Y."/>
            <person name="Zhang C."/>
            <person name="Zhang Y."/>
            <person name="Zeng L."/>
            <person name="Zhu Y."/>
            <person name="He P."/>
            <person name="Dong K."/>
            <person name="Pal U."/>
            <person name="Guo X."/>
            <person name="Qin J."/>
        </authorList>
    </citation>
    <scope>NUCLEOTIDE SEQUENCE [LARGE SCALE GENOMIC DNA]</scope>
    <source>
        <strain evidence="2 3">56604</strain>
    </source>
</reference>
<sequence length="62" mass="6850">MKFLVSSRGRIPAARTGDIGTIFALIVILILLTFGFGFPILYFLFGKKFSVSKGLQFLIGDH</sequence>
<dbReference type="RefSeq" id="WP_032853096.1">
    <property type="nucleotide sequence ID" value="NZ_CP012029.1"/>
</dbReference>
<evidence type="ECO:0000313" key="2">
    <source>
        <dbReference type="EMBL" id="ALO26939.1"/>
    </source>
</evidence>
<keyword evidence="1" id="KW-1133">Transmembrane helix</keyword>
<evidence type="ECO:0000313" key="3">
    <source>
        <dbReference type="Proteomes" id="UP000058857"/>
    </source>
</evidence>
<proteinExistence type="predicted"/>
<dbReference type="EMBL" id="CP012029">
    <property type="protein sequence ID" value="ALO26939.1"/>
    <property type="molecule type" value="Genomic_DNA"/>
</dbReference>